<dbReference type="EMBL" id="KZ305046">
    <property type="protein sequence ID" value="PIA37940.1"/>
    <property type="molecule type" value="Genomic_DNA"/>
</dbReference>
<dbReference type="InParanoid" id="A0A2G5D349"/>
<organism evidence="1 2">
    <name type="scientific">Aquilegia coerulea</name>
    <name type="common">Rocky mountain columbine</name>
    <dbReference type="NCBI Taxonomy" id="218851"/>
    <lineage>
        <taxon>Eukaryota</taxon>
        <taxon>Viridiplantae</taxon>
        <taxon>Streptophyta</taxon>
        <taxon>Embryophyta</taxon>
        <taxon>Tracheophyta</taxon>
        <taxon>Spermatophyta</taxon>
        <taxon>Magnoliopsida</taxon>
        <taxon>Ranunculales</taxon>
        <taxon>Ranunculaceae</taxon>
        <taxon>Thalictroideae</taxon>
        <taxon>Aquilegia</taxon>
    </lineage>
</organism>
<reference evidence="1 2" key="1">
    <citation type="submission" date="2017-09" db="EMBL/GenBank/DDBJ databases">
        <title>WGS assembly of Aquilegia coerulea Goldsmith.</title>
        <authorList>
            <person name="Hodges S."/>
            <person name="Kramer E."/>
            <person name="Nordborg M."/>
            <person name="Tomkins J."/>
            <person name="Borevitz J."/>
            <person name="Derieg N."/>
            <person name="Yan J."/>
            <person name="Mihaltcheva S."/>
            <person name="Hayes R.D."/>
            <person name="Rokhsar D."/>
        </authorList>
    </citation>
    <scope>NUCLEOTIDE SEQUENCE [LARGE SCALE GENOMIC DNA]</scope>
    <source>
        <strain evidence="2">cv. Goldsmith</strain>
    </source>
</reference>
<dbReference type="AlphaFoldDB" id="A0A2G5D349"/>
<dbReference type="Proteomes" id="UP000230069">
    <property type="component" value="Unassembled WGS sequence"/>
</dbReference>
<accession>A0A2G5D349</accession>
<keyword evidence="2" id="KW-1185">Reference proteome</keyword>
<evidence type="ECO:0000313" key="1">
    <source>
        <dbReference type="EMBL" id="PIA37940.1"/>
    </source>
</evidence>
<sequence>MCLKIIHCNVISSSCKRSDNRIIGGIESIQDHLLQIRFRYRLTRSGKTIGKSFGMKTILIHSLISFADCLKFSTNLHDTCFGFGSKVFF</sequence>
<protein>
    <submittedName>
        <fullName evidence="1">Uncharacterized protein</fullName>
    </submittedName>
</protein>
<proteinExistence type="predicted"/>
<name>A0A2G5D349_AQUCA</name>
<evidence type="ECO:0000313" key="2">
    <source>
        <dbReference type="Proteomes" id="UP000230069"/>
    </source>
</evidence>
<dbReference type="PROSITE" id="PS51257">
    <property type="entry name" value="PROKAR_LIPOPROTEIN"/>
    <property type="match status" value="1"/>
</dbReference>
<gene>
    <name evidence="1" type="ORF">AQUCO_02900058v1</name>
</gene>
<dbReference type="OrthoDB" id="1972322at2759"/>